<evidence type="ECO:0000256" key="2">
    <source>
        <dbReference type="PROSITE-ProRule" id="PRU00169"/>
    </source>
</evidence>
<dbReference type="SUPFAM" id="SSF52172">
    <property type="entry name" value="CheY-like"/>
    <property type="match status" value="1"/>
</dbReference>
<feature type="modified residue" description="4-aspartylphosphate" evidence="2">
    <location>
        <position position="263"/>
    </location>
</feature>
<dbReference type="GO" id="GO:0000160">
    <property type="term" value="P:phosphorelay signal transduction system"/>
    <property type="evidence" value="ECO:0007669"/>
    <property type="project" value="InterPro"/>
</dbReference>
<gene>
    <name evidence="5" type="ORF">J3U87_00960</name>
</gene>
<keyword evidence="6" id="KW-1185">Reference proteome</keyword>
<proteinExistence type="predicted"/>
<accession>A0A8A4TN87</accession>
<feature type="region of interest" description="Disordered" evidence="3">
    <location>
        <begin position="183"/>
        <end position="211"/>
    </location>
</feature>
<dbReference type="PANTHER" id="PTHR44591:SF3">
    <property type="entry name" value="RESPONSE REGULATORY DOMAIN-CONTAINING PROTEIN"/>
    <property type="match status" value="1"/>
</dbReference>
<dbReference type="PANTHER" id="PTHR44591">
    <property type="entry name" value="STRESS RESPONSE REGULATOR PROTEIN 1"/>
    <property type="match status" value="1"/>
</dbReference>
<dbReference type="InterPro" id="IPR011006">
    <property type="entry name" value="CheY-like_superfamily"/>
</dbReference>
<evidence type="ECO:0000313" key="5">
    <source>
        <dbReference type="EMBL" id="QTD51013.1"/>
    </source>
</evidence>
<evidence type="ECO:0000256" key="3">
    <source>
        <dbReference type="SAM" id="MobiDB-lite"/>
    </source>
</evidence>
<dbReference type="SMART" id="SM00448">
    <property type="entry name" value="REC"/>
    <property type="match status" value="1"/>
</dbReference>
<dbReference type="Pfam" id="PF00072">
    <property type="entry name" value="Response_reg"/>
    <property type="match status" value="1"/>
</dbReference>
<feature type="domain" description="Response regulatory" evidence="4">
    <location>
        <begin position="214"/>
        <end position="330"/>
    </location>
</feature>
<evidence type="ECO:0000256" key="1">
    <source>
        <dbReference type="ARBA" id="ARBA00022553"/>
    </source>
</evidence>
<dbReference type="Proteomes" id="UP000663929">
    <property type="component" value="Chromosome"/>
</dbReference>
<dbReference type="PROSITE" id="PS50110">
    <property type="entry name" value="RESPONSE_REGULATORY"/>
    <property type="match status" value="1"/>
</dbReference>
<dbReference type="EMBL" id="CP071793">
    <property type="protein sequence ID" value="QTD51013.1"/>
    <property type="molecule type" value="Genomic_DNA"/>
</dbReference>
<sequence>MNEEEKKFFHLFRNRLDSNDFARTKIILVRCAEGSKTLRRRIIFELSNHAPETAIPLLLLLVGIRPSTLRECPNLFKVVSSMLYRRQELVALLLPTLSDEQAEILFEIMATLPRAALLETWTRTVLHQNRPNWTRRWLDALIGSDNATAQDSVRLMSQSDDAQLARAAHKFLNLLNGAESFEATEPAPSQPDTEPEEAAEPTRAQPAEPCEPQLVFAIDDSRTVLMMLARLVKNLGYRCRGFPSPSEALANLGEEQPALIFTDLNMPECSGLDLARQVRAQFAVDELPVVMITTPVDQPKDEEILEAGINEIVFKPFNKQLLQETLHKLIGQADR</sequence>
<dbReference type="KEGG" id="scor:J3U87_00960"/>
<dbReference type="InterPro" id="IPR050595">
    <property type="entry name" value="Bact_response_regulator"/>
</dbReference>
<dbReference type="Gene3D" id="3.40.50.2300">
    <property type="match status" value="1"/>
</dbReference>
<name>A0A8A4TN87_SULCO</name>
<keyword evidence="1 2" id="KW-0597">Phosphoprotein</keyword>
<dbReference type="InterPro" id="IPR001789">
    <property type="entry name" value="Sig_transdc_resp-reg_receiver"/>
</dbReference>
<reference evidence="5" key="1">
    <citation type="submission" date="2021-03" db="EMBL/GenBank/DDBJ databases">
        <title>Acanthopleuribacteraceae sp. M133.</title>
        <authorList>
            <person name="Wang G."/>
        </authorList>
    </citation>
    <scope>NUCLEOTIDE SEQUENCE</scope>
    <source>
        <strain evidence="5">M133</strain>
    </source>
</reference>
<protein>
    <submittedName>
        <fullName evidence="5">Response regulator</fullName>
    </submittedName>
</protein>
<evidence type="ECO:0000313" key="6">
    <source>
        <dbReference type="Proteomes" id="UP000663929"/>
    </source>
</evidence>
<dbReference type="RefSeq" id="WP_237381149.1">
    <property type="nucleotide sequence ID" value="NZ_CP071793.1"/>
</dbReference>
<evidence type="ECO:0000259" key="4">
    <source>
        <dbReference type="PROSITE" id="PS50110"/>
    </source>
</evidence>
<dbReference type="AlphaFoldDB" id="A0A8A4TN87"/>
<organism evidence="5 6">
    <name type="scientific">Sulfidibacter corallicola</name>
    <dbReference type="NCBI Taxonomy" id="2818388"/>
    <lineage>
        <taxon>Bacteria</taxon>
        <taxon>Pseudomonadati</taxon>
        <taxon>Acidobacteriota</taxon>
        <taxon>Holophagae</taxon>
        <taxon>Acanthopleuribacterales</taxon>
        <taxon>Acanthopleuribacteraceae</taxon>
        <taxon>Sulfidibacter</taxon>
    </lineage>
</organism>